<reference evidence="3 4" key="1">
    <citation type="journal article" date="2016" name="Mol. Biol. Evol.">
        <title>Comparative Genomics of Early-Diverging Mushroom-Forming Fungi Provides Insights into the Origins of Lignocellulose Decay Capabilities.</title>
        <authorList>
            <person name="Nagy L.G."/>
            <person name="Riley R."/>
            <person name="Tritt A."/>
            <person name="Adam C."/>
            <person name="Daum C."/>
            <person name="Floudas D."/>
            <person name="Sun H."/>
            <person name="Yadav J.S."/>
            <person name="Pangilinan J."/>
            <person name="Larsson K.H."/>
            <person name="Matsuura K."/>
            <person name="Barry K."/>
            <person name="Labutti K."/>
            <person name="Kuo R."/>
            <person name="Ohm R.A."/>
            <person name="Bhattacharya S.S."/>
            <person name="Shirouzu T."/>
            <person name="Yoshinaga Y."/>
            <person name="Martin F.M."/>
            <person name="Grigoriev I.V."/>
            <person name="Hibbett D.S."/>
        </authorList>
    </citation>
    <scope>NUCLEOTIDE SEQUENCE [LARGE SCALE GENOMIC DNA]</scope>
    <source>
        <strain evidence="3 4">CBS 109695</strain>
    </source>
</reference>
<dbReference type="EMBL" id="KV417635">
    <property type="protein sequence ID" value="KZP13263.1"/>
    <property type="molecule type" value="Genomic_DNA"/>
</dbReference>
<evidence type="ECO:0000313" key="3">
    <source>
        <dbReference type="EMBL" id="KZP13263.1"/>
    </source>
</evidence>
<name>A0A166C3U4_9AGAM</name>
<accession>A0A166C3U4</accession>
<feature type="region of interest" description="Disordered" evidence="1">
    <location>
        <begin position="19"/>
        <end position="40"/>
    </location>
</feature>
<organism evidence="3 4">
    <name type="scientific">Athelia psychrophila</name>
    <dbReference type="NCBI Taxonomy" id="1759441"/>
    <lineage>
        <taxon>Eukaryota</taxon>
        <taxon>Fungi</taxon>
        <taxon>Dikarya</taxon>
        <taxon>Basidiomycota</taxon>
        <taxon>Agaricomycotina</taxon>
        <taxon>Agaricomycetes</taxon>
        <taxon>Agaricomycetidae</taxon>
        <taxon>Atheliales</taxon>
        <taxon>Atheliaceae</taxon>
        <taxon>Athelia</taxon>
    </lineage>
</organism>
<sequence>MTQVFSIVDSDPTYCVATTTSTSSAPSTSSTSSGSGSGSVSSGDLSVRLISIRLLICLLNPVSYGRVVLSLRILQSSSPSHIGAIVGGTIGGVLALLLLGGAAWWVLKSRRERKQQTMEFGIKMGQRMKGAQGAVGPADAKVKVDGV</sequence>
<keyword evidence="2" id="KW-0472">Membrane</keyword>
<proteinExistence type="predicted"/>
<keyword evidence="4" id="KW-1185">Reference proteome</keyword>
<evidence type="ECO:0000256" key="2">
    <source>
        <dbReference type="SAM" id="Phobius"/>
    </source>
</evidence>
<evidence type="ECO:0000256" key="1">
    <source>
        <dbReference type="SAM" id="MobiDB-lite"/>
    </source>
</evidence>
<evidence type="ECO:0000313" key="4">
    <source>
        <dbReference type="Proteomes" id="UP000076532"/>
    </source>
</evidence>
<keyword evidence="2" id="KW-0812">Transmembrane</keyword>
<gene>
    <name evidence="3" type="ORF">FIBSPDRAFT_136187</name>
</gene>
<protein>
    <submittedName>
        <fullName evidence="3">Uncharacterized protein</fullName>
    </submittedName>
</protein>
<keyword evidence="2" id="KW-1133">Transmembrane helix</keyword>
<dbReference type="AlphaFoldDB" id="A0A166C3U4"/>
<dbReference type="Proteomes" id="UP000076532">
    <property type="component" value="Unassembled WGS sequence"/>
</dbReference>
<feature type="transmembrane region" description="Helical" evidence="2">
    <location>
        <begin position="82"/>
        <end position="107"/>
    </location>
</feature>